<comment type="caution">
    <text evidence="1">The sequence shown here is derived from an EMBL/GenBank/DDBJ whole genome shotgun (WGS) entry which is preliminary data.</text>
</comment>
<dbReference type="InterPro" id="IPR006765">
    <property type="entry name" value="Polyketide_synth_cyclase"/>
</dbReference>
<organism evidence="1 2">
    <name type="scientific">Streptomyces canus</name>
    <dbReference type="NCBI Taxonomy" id="58343"/>
    <lineage>
        <taxon>Bacteria</taxon>
        <taxon>Bacillati</taxon>
        <taxon>Actinomycetota</taxon>
        <taxon>Actinomycetes</taxon>
        <taxon>Kitasatosporales</taxon>
        <taxon>Streptomycetaceae</taxon>
        <taxon>Streptomyces</taxon>
        <taxon>Streptomyces aurantiacus group</taxon>
    </lineage>
</organism>
<dbReference type="Gene3D" id="3.30.70.1090">
    <property type="entry name" value="Dimeric alpha+beta barrel"/>
    <property type="match status" value="1"/>
</dbReference>
<name>A0AAW8FFS8_9ACTN</name>
<dbReference type="Proteomes" id="UP001234216">
    <property type="component" value="Unassembled WGS sequence"/>
</dbReference>
<evidence type="ECO:0000313" key="1">
    <source>
        <dbReference type="EMBL" id="MDQ0908899.1"/>
    </source>
</evidence>
<dbReference type="EMBL" id="JAUSZV010000005">
    <property type="protein sequence ID" value="MDQ0908899.1"/>
    <property type="molecule type" value="Genomic_DNA"/>
</dbReference>
<dbReference type="InterPro" id="IPR038474">
    <property type="entry name" value="Polyketide_synth_cyclase_sf"/>
</dbReference>
<gene>
    <name evidence="1" type="ORF">QFZ22_004884</name>
</gene>
<accession>A0AAW8FFS8</accession>
<protein>
    <submittedName>
        <fullName evidence="1">Cyclase</fullName>
    </submittedName>
</protein>
<dbReference type="InterPro" id="IPR011008">
    <property type="entry name" value="Dimeric_a/b-barrel"/>
</dbReference>
<dbReference type="GO" id="GO:0030639">
    <property type="term" value="P:polyketide biosynthetic process"/>
    <property type="evidence" value="ECO:0007669"/>
    <property type="project" value="InterPro"/>
</dbReference>
<dbReference type="SUPFAM" id="SSF54909">
    <property type="entry name" value="Dimeric alpha+beta barrel"/>
    <property type="match status" value="1"/>
</dbReference>
<evidence type="ECO:0000313" key="2">
    <source>
        <dbReference type="Proteomes" id="UP001234216"/>
    </source>
</evidence>
<reference evidence="1" key="1">
    <citation type="submission" date="2023-07" db="EMBL/GenBank/DDBJ databases">
        <title>Comparative genomics of wheat-associated soil bacteria to identify genetic determinants of phenazine resistance.</title>
        <authorList>
            <person name="Mouncey N."/>
        </authorList>
    </citation>
    <scope>NUCLEOTIDE SEQUENCE</scope>
    <source>
        <strain evidence="1">V4I22</strain>
    </source>
</reference>
<dbReference type="AlphaFoldDB" id="A0AAW8FFS8"/>
<proteinExistence type="predicted"/>
<dbReference type="RefSeq" id="WP_306978532.1">
    <property type="nucleotide sequence ID" value="NZ_JAUSZV010000005.1"/>
</dbReference>
<sequence>MNQTLIVARMAPGDAQEVARIFADSDRTELPGLVGVKRRSLFRFHDLYFHLIESRESLGGLAPEIRRHPLFQQVNSELEHFIEPYDPQTWRRPADAMAARFYMWQSADA</sequence>
<dbReference type="Pfam" id="PF04673">
    <property type="entry name" value="Cyclase_polyket"/>
    <property type="match status" value="1"/>
</dbReference>